<evidence type="ECO:0000313" key="3">
    <source>
        <dbReference type="EMBL" id="MEX6690830.1"/>
    </source>
</evidence>
<comment type="caution">
    <text evidence="3">The sequence shown here is derived from an EMBL/GenBank/DDBJ whole genome shotgun (WGS) entry which is preliminary data.</text>
</comment>
<dbReference type="SUPFAM" id="SSF54427">
    <property type="entry name" value="NTF2-like"/>
    <property type="match status" value="1"/>
</dbReference>
<dbReference type="Gene3D" id="3.10.450.50">
    <property type="match status" value="1"/>
</dbReference>
<protein>
    <submittedName>
        <fullName evidence="3">Nuclear transport factor 2 family protein</fullName>
    </submittedName>
</protein>
<evidence type="ECO:0000256" key="1">
    <source>
        <dbReference type="SAM" id="SignalP"/>
    </source>
</evidence>
<dbReference type="RefSeq" id="WP_369332246.1">
    <property type="nucleotide sequence ID" value="NZ_JAULBC010000011.1"/>
</dbReference>
<feature type="chain" id="PRO_5045454373" evidence="1">
    <location>
        <begin position="23"/>
        <end position="150"/>
    </location>
</feature>
<dbReference type="Proteomes" id="UP001560573">
    <property type="component" value="Unassembled WGS sequence"/>
</dbReference>
<evidence type="ECO:0000313" key="4">
    <source>
        <dbReference type="Proteomes" id="UP001560573"/>
    </source>
</evidence>
<reference evidence="3 4" key="1">
    <citation type="submission" date="2023-07" db="EMBL/GenBank/DDBJ databases">
        <authorList>
            <person name="Lian W.-H."/>
        </authorList>
    </citation>
    <scope>NUCLEOTIDE SEQUENCE [LARGE SCALE GENOMIC DNA]</scope>
    <source>
        <strain evidence="3 4">SYSU DXS3180</strain>
    </source>
</reference>
<name>A0ABV3ZMP4_9BACT</name>
<dbReference type="PROSITE" id="PS51257">
    <property type="entry name" value="PROKAR_LIPOPROTEIN"/>
    <property type="match status" value="1"/>
</dbReference>
<dbReference type="Pfam" id="PF14534">
    <property type="entry name" value="DUF4440"/>
    <property type="match status" value="1"/>
</dbReference>
<feature type="domain" description="DUF4440" evidence="2">
    <location>
        <begin position="34"/>
        <end position="143"/>
    </location>
</feature>
<feature type="signal peptide" evidence="1">
    <location>
        <begin position="1"/>
        <end position="22"/>
    </location>
</feature>
<accession>A0ABV3ZMP4</accession>
<keyword evidence="4" id="KW-1185">Reference proteome</keyword>
<dbReference type="EMBL" id="JAULBC010000011">
    <property type="protein sequence ID" value="MEX6690830.1"/>
    <property type="molecule type" value="Genomic_DNA"/>
</dbReference>
<organism evidence="3 4">
    <name type="scientific">Danxiaibacter flavus</name>
    <dbReference type="NCBI Taxonomy" id="3049108"/>
    <lineage>
        <taxon>Bacteria</taxon>
        <taxon>Pseudomonadati</taxon>
        <taxon>Bacteroidota</taxon>
        <taxon>Chitinophagia</taxon>
        <taxon>Chitinophagales</taxon>
        <taxon>Chitinophagaceae</taxon>
        <taxon>Danxiaibacter</taxon>
    </lineage>
</organism>
<sequence>MMNLKKTLLLLLILFSCSKMYAQSTSPGLYETVVKLDSTFFHAYNNCDLATQEQFYSDSIEFFHDKSGLETSRKKILASTQKYICGKVTRELVKGSIEVSPIPGYGAVELGQHMFHNNQEKNDTPHASKFVIIWRNNNDKWTIAKVISLH</sequence>
<dbReference type="InterPro" id="IPR027843">
    <property type="entry name" value="DUF4440"/>
</dbReference>
<gene>
    <name evidence="3" type="ORF">QTN47_25200</name>
</gene>
<keyword evidence="1" id="KW-0732">Signal</keyword>
<evidence type="ECO:0000259" key="2">
    <source>
        <dbReference type="Pfam" id="PF14534"/>
    </source>
</evidence>
<proteinExistence type="predicted"/>
<dbReference type="InterPro" id="IPR032710">
    <property type="entry name" value="NTF2-like_dom_sf"/>
</dbReference>